<name>A0A1I8BXB8_MELHA</name>
<reference evidence="3" key="1">
    <citation type="submission" date="2016-11" db="UniProtKB">
        <authorList>
            <consortium name="WormBaseParasite"/>
        </authorList>
    </citation>
    <scope>IDENTIFICATION</scope>
</reference>
<keyword evidence="2" id="KW-1185">Reference proteome</keyword>
<evidence type="ECO:0000256" key="1">
    <source>
        <dbReference type="SAM" id="MobiDB-lite"/>
    </source>
</evidence>
<organism evidence="2 3">
    <name type="scientific">Meloidogyne hapla</name>
    <name type="common">Root-knot nematode worm</name>
    <dbReference type="NCBI Taxonomy" id="6305"/>
    <lineage>
        <taxon>Eukaryota</taxon>
        <taxon>Metazoa</taxon>
        <taxon>Ecdysozoa</taxon>
        <taxon>Nematoda</taxon>
        <taxon>Chromadorea</taxon>
        <taxon>Rhabditida</taxon>
        <taxon>Tylenchina</taxon>
        <taxon>Tylenchomorpha</taxon>
        <taxon>Tylenchoidea</taxon>
        <taxon>Meloidogynidae</taxon>
        <taxon>Meloidogyninae</taxon>
        <taxon>Meloidogyne</taxon>
    </lineage>
</organism>
<feature type="compositionally biased region" description="Basic and acidic residues" evidence="1">
    <location>
        <begin position="80"/>
        <end position="92"/>
    </location>
</feature>
<dbReference type="AlphaFoldDB" id="A0A1I8BXB8"/>
<evidence type="ECO:0000313" key="3">
    <source>
        <dbReference type="WBParaSite" id="MhA1_Contig774.frz3.gene1"/>
    </source>
</evidence>
<sequence length="108" mass="12605">GIEKKIELPPSSRNVQQQPTDNLLDETLFNTDDLQGNQEIELTAPIQSPENQNEINTVQIDNEQIFQRLEQQGHQHHLQHHENTNRDVRDVNYTRGRRNNNNPCCNIL</sequence>
<feature type="region of interest" description="Disordered" evidence="1">
    <location>
        <begin position="72"/>
        <end position="108"/>
    </location>
</feature>
<proteinExistence type="predicted"/>
<dbReference type="WBParaSite" id="MhA1_Contig774.frz3.gene1">
    <property type="protein sequence ID" value="MhA1_Contig774.frz3.gene1"/>
    <property type="gene ID" value="MhA1_Contig774.frz3.gene1"/>
</dbReference>
<feature type="compositionally biased region" description="Low complexity" evidence="1">
    <location>
        <begin position="99"/>
        <end position="108"/>
    </location>
</feature>
<evidence type="ECO:0000313" key="2">
    <source>
        <dbReference type="Proteomes" id="UP000095281"/>
    </source>
</evidence>
<protein>
    <submittedName>
        <fullName evidence="3">Uncharacterized protein</fullName>
    </submittedName>
</protein>
<dbReference type="Proteomes" id="UP000095281">
    <property type="component" value="Unplaced"/>
</dbReference>
<accession>A0A1I8BXB8</accession>